<dbReference type="EMBL" id="BMIK01000001">
    <property type="protein sequence ID" value="GGC17829.1"/>
    <property type="molecule type" value="Genomic_DNA"/>
</dbReference>
<accession>A0ABQ1L1Q5</accession>
<comment type="caution">
    <text evidence="2">The sequence shown here is derived from an EMBL/GenBank/DDBJ whole genome shotgun (WGS) entry which is preliminary data.</text>
</comment>
<dbReference type="RefSeq" id="WP_188747436.1">
    <property type="nucleotide sequence ID" value="NZ_BMIK01000001.1"/>
</dbReference>
<keyword evidence="2" id="KW-0449">Lipoprotein</keyword>
<feature type="region of interest" description="Disordered" evidence="1">
    <location>
        <begin position="347"/>
        <end position="368"/>
    </location>
</feature>
<dbReference type="InterPro" id="IPR036278">
    <property type="entry name" value="Sialidase_sf"/>
</dbReference>
<evidence type="ECO:0000256" key="1">
    <source>
        <dbReference type="SAM" id="MobiDB-lite"/>
    </source>
</evidence>
<dbReference type="PROSITE" id="PS51257">
    <property type="entry name" value="PROKAR_LIPOPROTEIN"/>
    <property type="match status" value="1"/>
</dbReference>
<protein>
    <submittedName>
        <fullName evidence="2">Lipoprotein</fullName>
    </submittedName>
</protein>
<dbReference type="Gene3D" id="2.120.10.10">
    <property type="match status" value="1"/>
</dbReference>
<proteinExistence type="predicted"/>
<dbReference type="SUPFAM" id="SSF50939">
    <property type="entry name" value="Sialidases"/>
    <property type="match status" value="1"/>
</dbReference>
<dbReference type="Proteomes" id="UP000597338">
    <property type="component" value="Unassembled WGS sequence"/>
</dbReference>
<name>A0ABQ1L1Q5_9SPHI</name>
<evidence type="ECO:0000313" key="3">
    <source>
        <dbReference type="Proteomes" id="UP000597338"/>
    </source>
</evidence>
<reference evidence="3" key="1">
    <citation type="journal article" date="2019" name="Int. J. Syst. Evol. Microbiol.">
        <title>The Global Catalogue of Microorganisms (GCM) 10K type strain sequencing project: providing services to taxonomists for standard genome sequencing and annotation.</title>
        <authorList>
            <consortium name="The Broad Institute Genomics Platform"/>
            <consortium name="The Broad Institute Genome Sequencing Center for Infectious Disease"/>
            <person name="Wu L."/>
            <person name="Ma J."/>
        </authorList>
    </citation>
    <scope>NUCLEOTIDE SEQUENCE [LARGE SCALE GENOMIC DNA]</scope>
    <source>
        <strain evidence="3">CGMCC 1.15342</strain>
    </source>
</reference>
<gene>
    <name evidence="2" type="ORF">GCM10011386_07220</name>
</gene>
<sequence>MNRNNWIYAWALAGTLGACSSPMRPNEETPKTIAIEQGHSATAPYLTYDNEGNLVLCWTEKNHTDNTCRLAFATYDASSGDFAPPVTVAGSEGIGTSPESMGKIAFKDDGTIVAVFAKPFLHEENPFAGAIYFSISSDGGTSWSRPNFLHSDTAHRYGRNFFDVARLNNGEVGAVWLDGRDKSIEGSTLYFASTTADSGFVAETVLHRGTCECCRTDLLVDDKGSIHVAYRSLMYPAALFGEQARDMAYVYSEDNGQTFAAETTISADNWAIRACPHTGPTLASENGRIHAVWFTAGGSAGLYYAHTAPNHTGFTQRELLTATGSHPQSIAMGTDSILVVYEDRPMPSTTHHPGTHGGMHGHHDQKNTDNTAMKSHILLHPIVKGYPSAPVRISTDDAYNHHPVIIQADNALFIAWTQEKDGQSTVAYKKITPREIE</sequence>
<keyword evidence="3" id="KW-1185">Reference proteome</keyword>
<organism evidence="2 3">
    <name type="scientific">Parapedobacter defluvii</name>
    <dbReference type="NCBI Taxonomy" id="2045106"/>
    <lineage>
        <taxon>Bacteria</taxon>
        <taxon>Pseudomonadati</taxon>
        <taxon>Bacteroidota</taxon>
        <taxon>Sphingobacteriia</taxon>
        <taxon>Sphingobacteriales</taxon>
        <taxon>Sphingobacteriaceae</taxon>
        <taxon>Parapedobacter</taxon>
    </lineage>
</organism>
<dbReference type="CDD" id="cd15482">
    <property type="entry name" value="Sialidase_non-viral"/>
    <property type="match status" value="1"/>
</dbReference>
<evidence type="ECO:0000313" key="2">
    <source>
        <dbReference type="EMBL" id="GGC17829.1"/>
    </source>
</evidence>